<evidence type="ECO:0000259" key="2">
    <source>
        <dbReference type="PROSITE" id="PS50878"/>
    </source>
</evidence>
<reference evidence="4" key="1">
    <citation type="journal article" date="2015" name="Proc. Natl. Acad. Sci. U.S.A.">
        <title>Genome sequence of the Asian Tiger mosquito, Aedes albopictus, reveals insights into its biology, genetics, and evolution.</title>
        <authorList>
            <person name="Chen X.G."/>
            <person name="Jiang X."/>
            <person name="Gu J."/>
            <person name="Xu M."/>
            <person name="Wu Y."/>
            <person name="Deng Y."/>
            <person name="Zhang C."/>
            <person name="Bonizzoni M."/>
            <person name="Dermauw W."/>
            <person name="Vontas J."/>
            <person name="Armbruster P."/>
            <person name="Huang X."/>
            <person name="Yang Y."/>
            <person name="Zhang H."/>
            <person name="He W."/>
            <person name="Peng H."/>
            <person name="Liu Y."/>
            <person name="Wu K."/>
            <person name="Chen J."/>
            <person name="Lirakis M."/>
            <person name="Topalis P."/>
            <person name="Van Leeuwen T."/>
            <person name="Hall A.B."/>
            <person name="Jiang X."/>
            <person name="Thorpe C."/>
            <person name="Mueller R.L."/>
            <person name="Sun C."/>
            <person name="Waterhouse R.M."/>
            <person name="Yan G."/>
            <person name="Tu Z.J."/>
            <person name="Fang X."/>
            <person name="James A.A."/>
        </authorList>
    </citation>
    <scope>NUCLEOTIDE SEQUENCE [LARGE SCALE GENOMIC DNA]</scope>
    <source>
        <strain evidence="4">Foshan</strain>
    </source>
</reference>
<organism evidence="3 4">
    <name type="scientific">Aedes albopictus</name>
    <name type="common">Asian tiger mosquito</name>
    <name type="synonym">Stegomyia albopicta</name>
    <dbReference type="NCBI Taxonomy" id="7160"/>
    <lineage>
        <taxon>Eukaryota</taxon>
        <taxon>Metazoa</taxon>
        <taxon>Ecdysozoa</taxon>
        <taxon>Arthropoda</taxon>
        <taxon>Hexapoda</taxon>
        <taxon>Insecta</taxon>
        <taxon>Pterygota</taxon>
        <taxon>Neoptera</taxon>
        <taxon>Endopterygota</taxon>
        <taxon>Diptera</taxon>
        <taxon>Nematocera</taxon>
        <taxon>Culicoidea</taxon>
        <taxon>Culicidae</taxon>
        <taxon>Culicinae</taxon>
        <taxon>Aedini</taxon>
        <taxon>Aedes</taxon>
        <taxon>Stegomyia</taxon>
    </lineage>
</organism>
<dbReference type="RefSeq" id="XP_062704315.1">
    <property type="nucleotide sequence ID" value="XM_062848331.1"/>
</dbReference>
<dbReference type="InterPro" id="IPR000477">
    <property type="entry name" value="RT_dom"/>
</dbReference>
<evidence type="ECO:0000313" key="3">
    <source>
        <dbReference type="EnsemblMetazoa" id="AALFPA23_002610.P2520"/>
    </source>
</evidence>
<dbReference type="PANTHER" id="PTHR21301:SF10">
    <property type="entry name" value="REVERSE TRANSCRIPTASE DOMAIN-CONTAINING PROTEIN"/>
    <property type="match status" value="1"/>
</dbReference>
<dbReference type="PROSITE" id="PS50878">
    <property type="entry name" value="RT_POL"/>
    <property type="match status" value="1"/>
</dbReference>
<protein>
    <recommendedName>
        <fullName evidence="2">Reverse transcriptase domain-containing protein</fullName>
    </recommendedName>
</protein>
<accession>A0ABM1XT44</accession>
<dbReference type="GeneID" id="134286680"/>
<dbReference type="PANTHER" id="PTHR21301">
    <property type="entry name" value="REVERSE TRANSCRIPTASE"/>
    <property type="match status" value="1"/>
</dbReference>
<proteinExistence type="predicted"/>
<name>A0ABM1XT44_AEDAL</name>
<dbReference type="Proteomes" id="UP000069940">
    <property type="component" value="Unassembled WGS sequence"/>
</dbReference>
<evidence type="ECO:0000256" key="1">
    <source>
        <dbReference type="SAM" id="MobiDB-lite"/>
    </source>
</evidence>
<evidence type="ECO:0000313" key="4">
    <source>
        <dbReference type="Proteomes" id="UP000069940"/>
    </source>
</evidence>
<feature type="region of interest" description="Disordered" evidence="1">
    <location>
        <begin position="666"/>
        <end position="697"/>
    </location>
</feature>
<feature type="domain" description="Reverse transcriptase" evidence="2">
    <location>
        <begin position="186"/>
        <end position="429"/>
    </location>
</feature>
<reference evidence="3" key="2">
    <citation type="submission" date="2025-05" db="UniProtKB">
        <authorList>
            <consortium name="EnsemblMetazoa"/>
        </authorList>
    </citation>
    <scope>IDENTIFICATION</scope>
    <source>
        <strain evidence="3">Foshan</strain>
    </source>
</reference>
<feature type="compositionally biased region" description="Polar residues" evidence="1">
    <location>
        <begin position="687"/>
        <end position="697"/>
    </location>
</feature>
<keyword evidence="4" id="KW-1185">Reference proteome</keyword>
<sequence length="697" mass="79435">MECEISRNEPNELPSLNDQAVLNATTKEIPPQTLTLLSLGPKFSIPYSDVSELPLFHVLTGIEAIIKQNPDKQTRDNNRCQIVNRIQNFLNRSSIPSNNNSTSRFCSSAVRTTRRFLADNPDICIVRSDKGNKTVIMELDDYDRKIKQLVDDENTYEKLNRDPTGSIESKNNQFVKRLMDLKLIDAQQAYRFKSNTAICPRIYGLPKAHKPELSLRPVVPNITSPTYQLSKYVSNIIQAATNCEYNIRDSFTFAAEIKHLKVPEDHVIVSFDVISLFTNVPKELILRAIREDWDRIKEHTQINMYLFLEIVNFCLDNSYFMFRSQIYSQKFGTATMGSPLSPILADIVLNKLITTVVQSLDFVILFLKKYVDDFFIVLPRDKVQATLEAFNNYNERLQFTVEEENNGRLPFLDILQKVNVVANFIKRVIGLTSTPNVDQIKRVVHAQLRRNNYPPSLINRLLYRSFGSNSLTRVEPEIEDHIGIDCYVALPYIPQLSESIAKCLKKDYPRIKIANQNAKTAKTVYTKVKDPVESMLQHNVIYNIPCQNCDRCYIGMTSNKLKTRLSGHKSNINKLNRLLEQGYTNNDGAVVNISNKTALVDHCIKYKHQFGLDQTKIIDRSLAASRLPMLECLHIQNTPSTVNYRTDTEGISAIYTGLLQTIATTSRSRIKTNTPPPSTSTPPIARINQQQSTTSPQ</sequence>
<dbReference type="EnsemblMetazoa" id="AALFPA23_002610.R2520">
    <property type="protein sequence ID" value="AALFPA23_002610.P2520"/>
    <property type="gene ID" value="AALFPA23_002610"/>
</dbReference>